<proteinExistence type="predicted"/>
<dbReference type="PANTHER" id="PTHR45527">
    <property type="entry name" value="NONRIBOSOMAL PEPTIDE SYNTHETASE"/>
    <property type="match status" value="1"/>
</dbReference>
<dbReference type="GeneID" id="66852486"/>
<name>A0ABY3ZEW8_STRRM</name>
<dbReference type="Pfam" id="PF00668">
    <property type="entry name" value="Condensation"/>
    <property type="match status" value="1"/>
</dbReference>
<dbReference type="RefSeq" id="WP_003981365.1">
    <property type="nucleotide sequence ID" value="NZ_CP043497.1"/>
</dbReference>
<dbReference type="InterPro" id="IPR001242">
    <property type="entry name" value="Condensation_dom"/>
</dbReference>
<sequence>MTARLALSAAQTGVWVAQQLDPDDRSFNIAEYCDIQGPVDRALFEAALREVVAATPALRARFGLGEEGLCQDIDDTVDVPLVYEDVSAAPDPRAAAERRMRRDLERTYDLATGPLFSWALFKAGPERHFWYRAAHHVVVDGFGLSLVAAHVADVYTSLVTGRPRRPRPPGTLAEAIAADTAYQESPEFAADRRYWLARMADQTEVASLADRQPPRTRSYIRHSGHLGPGDVDALRAAARRLEVTWPEVVLAAVAVLLHRATGVRDVVLGLPVTGRTAPMLRRVPAMLTNTVPLRVTVTPERTFAEVVTELSVRLAEAVEHQRYPQERLVRELPGLPEGRKQFGPDVNIMSFGFGNGYAGHPATVHNLAAGPVEDLTVNVYDRLDGQGLQVSLDGNDALYGRTELAGHLDAFLGLLRSVPTLLDGKAVGQGAAR</sequence>
<dbReference type="PANTHER" id="PTHR45527:SF1">
    <property type="entry name" value="FATTY ACID SYNTHASE"/>
    <property type="match status" value="1"/>
</dbReference>
<evidence type="ECO:0000313" key="2">
    <source>
        <dbReference type="EMBL" id="UNZ08363.1"/>
    </source>
</evidence>
<dbReference type="Gene3D" id="3.30.559.30">
    <property type="entry name" value="Nonribosomal peptide synthetase, condensation domain"/>
    <property type="match status" value="1"/>
</dbReference>
<dbReference type="Proteomes" id="UP000829494">
    <property type="component" value="Chromosome"/>
</dbReference>
<keyword evidence="3" id="KW-1185">Reference proteome</keyword>
<protein>
    <submittedName>
        <fullName evidence="2">Dimodular nonribosomal peptide synthase</fullName>
    </submittedName>
</protein>
<feature type="domain" description="Condensation" evidence="1">
    <location>
        <begin position="5"/>
        <end position="418"/>
    </location>
</feature>
<reference evidence="2 3" key="1">
    <citation type="submission" date="2022-03" db="EMBL/GenBank/DDBJ databases">
        <title>Complete genome of Streptomyces rimosus ssp. rimosus R7 (=ATCC 10970).</title>
        <authorList>
            <person name="Beganovic S."/>
            <person name="Ruckert C."/>
            <person name="Busche T."/>
            <person name="Kalinowski J."/>
            <person name="Wittmann C."/>
        </authorList>
    </citation>
    <scope>NUCLEOTIDE SEQUENCE [LARGE SCALE GENOMIC DNA]</scope>
    <source>
        <strain evidence="2 3">R7</strain>
    </source>
</reference>
<dbReference type="InterPro" id="IPR023213">
    <property type="entry name" value="CAT-like_dom_sf"/>
</dbReference>
<dbReference type="EMBL" id="CP094298">
    <property type="protein sequence ID" value="UNZ08363.1"/>
    <property type="molecule type" value="Genomic_DNA"/>
</dbReference>
<accession>A0ABY3ZEW8</accession>
<evidence type="ECO:0000259" key="1">
    <source>
        <dbReference type="Pfam" id="PF00668"/>
    </source>
</evidence>
<dbReference type="Gene3D" id="3.30.559.10">
    <property type="entry name" value="Chloramphenicol acetyltransferase-like domain"/>
    <property type="match status" value="1"/>
</dbReference>
<evidence type="ECO:0000313" key="3">
    <source>
        <dbReference type="Proteomes" id="UP000829494"/>
    </source>
</evidence>
<gene>
    <name evidence="2" type="primary">dhbF15</name>
    <name evidence="2" type="ORF">SRIMR7_40040</name>
</gene>
<organism evidence="2 3">
    <name type="scientific">Streptomyces rimosus subsp. rimosus</name>
    <dbReference type="NCBI Taxonomy" id="132474"/>
    <lineage>
        <taxon>Bacteria</taxon>
        <taxon>Bacillati</taxon>
        <taxon>Actinomycetota</taxon>
        <taxon>Actinomycetes</taxon>
        <taxon>Kitasatosporales</taxon>
        <taxon>Streptomycetaceae</taxon>
        <taxon>Streptomyces</taxon>
    </lineage>
</organism>
<dbReference type="SUPFAM" id="SSF52777">
    <property type="entry name" value="CoA-dependent acyltransferases"/>
    <property type="match status" value="2"/>
</dbReference>